<accession>A0ABX5F854</accession>
<feature type="domain" description="Glycosyltransferase 2-like" evidence="5">
    <location>
        <begin position="13"/>
        <end position="148"/>
    </location>
</feature>
<comment type="pathway">
    <text evidence="1">Cell wall biogenesis; cell wall polysaccharide biosynthesis.</text>
</comment>
<evidence type="ECO:0000256" key="3">
    <source>
        <dbReference type="ARBA" id="ARBA00022676"/>
    </source>
</evidence>
<dbReference type="PANTHER" id="PTHR43179">
    <property type="entry name" value="RHAMNOSYLTRANSFERASE WBBL"/>
    <property type="match status" value="1"/>
</dbReference>
<reference evidence="6 7" key="1">
    <citation type="submission" date="2018-02" db="EMBL/GenBank/DDBJ databases">
        <authorList>
            <person name="Moore K."/>
            <person name="Momper L."/>
        </authorList>
    </citation>
    <scope>NUCLEOTIDE SEQUENCE [LARGE SCALE GENOMIC DNA]</scope>
    <source>
        <strain evidence="6 7">CCALA 015</strain>
    </source>
</reference>
<protein>
    <submittedName>
        <fullName evidence="6">Glycosyl transferase</fullName>
    </submittedName>
</protein>
<evidence type="ECO:0000259" key="5">
    <source>
        <dbReference type="Pfam" id="PF00535"/>
    </source>
</evidence>
<dbReference type="InterPro" id="IPR001173">
    <property type="entry name" value="Glyco_trans_2-like"/>
</dbReference>
<organism evidence="6 7">
    <name type="scientific">Aphanothece cf. minutissima CCALA 015</name>
    <dbReference type="NCBI Taxonomy" id="2107695"/>
    <lineage>
        <taxon>Bacteria</taxon>
        <taxon>Bacillati</taxon>
        <taxon>Cyanobacteriota</taxon>
        <taxon>Cyanophyceae</taxon>
        <taxon>Oscillatoriophycideae</taxon>
        <taxon>Chroococcales</taxon>
        <taxon>Aphanothecaceae</taxon>
        <taxon>Aphanothece</taxon>
    </lineage>
</organism>
<evidence type="ECO:0000256" key="1">
    <source>
        <dbReference type="ARBA" id="ARBA00004776"/>
    </source>
</evidence>
<dbReference type="SUPFAM" id="SSF53448">
    <property type="entry name" value="Nucleotide-diphospho-sugar transferases"/>
    <property type="match status" value="1"/>
</dbReference>
<name>A0ABX5F854_9CHRO</name>
<gene>
    <name evidence="6" type="ORF">C7B81_09350</name>
</gene>
<dbReference type="RefSeq" id="WP_106221077.1">
    <property type="nucleotide sequence ID" value="NZ_PVWP01000005.1"/>
</dbReference>
<dbReference type="Proteomes" id="UP000238218">
    <property type="component" value="Unassembled WGS sequence"/>
</dbReference>
<comment type="caution">
    <text evidence="6">The sequence shown here is derived from an EMBL/GenBank/DDBJ whole genome shotgun (WGS) entry which is preliminary data.</text>
</comment>
<evidence type="ECO:0000313" key="6">
    <source>
        <dbReference type="EMBL" id="PSB37695.1"/>
    </source>
</evidence>
<dbReference type="Pfam" id="PF00535">
    <property type="entry name" value="Glycos_transf_2"/>
    <property type="match status" value="1"/>
</dbReference>
<keyword evidence="7" id="KW-1185">Reference proteome</keyword>
<proteinExistence type="inferred from homology"/>
<keyword evidence="4 6" id="KW-0808">Transferase</keyword>
<dbReference type="Gene3D" id="3.90.550.10">
    <property type="entry name" value="Spore Coat Polysaccharide Biosynthesis Protein SpsA, Chain A"/>
    <property type="match status" value="1"/>
</dbReference>
<dbReference type="PANTHER" id="PTHR43179:SF12">
    <property type="entry name" value="GALACTOFURANOSYLTRANSFERASE GLFT2"/>
    <property type="match status" value="1"/>
</dbReference>
<evidence type="ECO:0000313" key="7">
    <source>
        <dbReference type="Proteomes" id="UP000238218"/>
    </source>
</evidence>
<sequence length="316" mass="36369">MTGGRALQAIHFITINYHCSDFIIGLIEHTFASGDPDLHFIVVNNSPRDAGLRHWLPSTPNRQRVTLIEAGGNLGFGSGCNLGLAHVWQTDRQAVAWLINPDARLDAGAIAYVRQCLRDDERIALLGTRIRDPQGDVWFSHGSFNRWTGQLGHRFPGDDCRPLPVRTWPTRWISGCSLIFRLGVLRDCPQFDPRYFLDYEDADICERHHRLGYRLRVTQAVLVEHQVSAITQRAPRAKYQHATFSKLYFLHRHATPLALLLNLIYYAVRPLSFCLSDPERARGRWWGLGDYLRWCWRRLLRRPVPPHPRTSFTVSS</sequence>
<evidence type="ECO:0000256" key="2">
    <source>
        <dbReference type="ARBA" id="ARBA00006739"/>
    </source>
</evidence>
<reference evidence="6 7" key="2">
    <citation type="submission" date="2018-03" db="EMBL/GenBank/DDBJ databases">
        <title>The ancient ancestry and fast evolution of plastids.</title>
        <authorList>
            <person name="Moore K.R."/>
            <person name="Magnabosco C."/>
            <person name="Momper L."/>
            <person name="Gold D.A."/>
            <person name="Bosak T."/>
            <person name="Fournier G.P."/>
        </authorList>
    </citation>
    <scope>NUCLEOTIDE SEQUENCE [LARGE SCALE GENOMIC DNA]</scope>
    <source>
        <strain evidence="6 7">CCALA 015</strain>
    </source>
</reference>
<dbReference type="EMBL" id="PVWP01000005">
    <property type="protein sequence ID" value="PSB37695.1"/>
    <property type="molecule type" value="Genomic_DNA"/>
</dbReference>
<dbReference type="GO" id="GO:0016740">
    <property type="term" value="F:transferase activity"/>
    <property type="evidence" value="ECO:0007669"/>
    <property type="project" value="UniProtKB-KW"/>
</dbReference>
<keyword evidence="3" id="KW-0328">Glycosyltransferase</keyword>
<dbReference type="InterPro" id="IPR029044">
    <property type="entry name" value="Nucleotide-diphossugar_trans"/>
</dbReference>
<evidence type="ECO:0000256" key="4">
    <source>
        <dbReference type="ARBA" id="ARBA00022679"/>
    </source>
</evidence>
<comment type="similarity">
    <text evidence="2">Belongs to the glycosyltransferase 2 family.</text>
</comment>